<dbReference type="InterPro" id="IPR058031">
    <property type="entry name" value="AAA_lid_NorR"/>
</dbReference>
<proteinExistence type="predicted"/>
<dbReference type="PROSITE" id="PS50045">
    <property type="entry name" value="SIGMA54_INTERACT_4"/>
    <property type="match status" value="1"/>
</dbReference>
<evidence type="ECO:0000259" key="7">
    <source>
        <dbReference type="PROSITE" id="PS50112"/>
    </source>
</evidence>
<dbReference type="SMART" id="SM00382">
    <property type="entry name" value="AAA"/>
    <property type="match status" value="1"/>
</dbReference>
<accession>A0AA90QUA4</accession>
<evidence type="ECO:0000259" key="6">
    <source>
        <dbReference type="PROSITE" id="PS50045"/>
    </source>
</evidence>
<dbReference type="PROSITE" id="PS00676">
    <property type="entry name" value="SIGMA54_INTERACT_2"/>
    <property type="match status" value="1"/>
</dbReference>
<dbReference type="Gene3D" id="3.30.450.20">
    <property type="entry name" value="PAS domain"/>
    <property type="match status" value="1"/>
</dbReference>
<keyword evidence="5" id="KW-0175">Coiled coil</keyword>
<dbReference type="Gene3D" id="3.40.50.300">
    <property type="entry name" value="P-loop containing nucleotide triphosphate hydrolases"/>
    <property type="match status" value="1"/>
</dbReference>
<evidence type="ECO:0000256" key="4">
    <source>
        <dbReference type="ARBA" id="ARBA00029500"/>
    </source>
</evidence>
<sequence length="602" mass="68643">MIKFKTALPLRTFKGQLCKNLKQFLDVSNFLYILVDSQEGVQGIVDEMSFWKHVAVKGWESEISGCFNDRFIMIENEEVLISEAGTNPDVEYFILRDSLDVYRVYSSLEIETTALRQHNNSLLNNVDLLNREMDSLRQQVNQLKCILDSSYDEIFVTDGQGNTLFVSEISKKITGFPPELFIGKNVRELVNQGLVENSVSLEVIKTKKIVSRQQTYTNGTTVLATGKPVFNDKGEISLIIINSRDISELVKLRNQIAYANSVIDRQKQLLSDFQSNPLLERLNTRSEKMFSIIELIEKVSPTDSSVLIEGESGVGKNLLARLIHDKSRRYDWNFVQINCGAISPSLIEAELFGYEPGSFTGANKSGKIGLVKQADGGTLFLDEIGELPMDLQVKLLQLVQEKTFIPVGGTKEIKVDIRIISATNKNLKQRVKDNLFREDLYYRLYVVPITVPPLRERVEDITLLIEYFLKKFNDKYEHSIMIDDEAINLLNGYEWGGNVRELENLIEQLIVTARGAVIYEIDLPSYIVKTQEKTTPRVTVSGILPLKIAVEETERQLLKRAQEKYKTSRKMARILEVNQTTIIRKTHKYNLNLSNEEEFSGL</sequence>
<dbReference type="SUPFAM" id="SSF52540">
    <property type="entry name" value="P-loop containing nucleoside triphosphate hydrolases"/>
    <property type="match status" value="1"/>
</dbReference>
<gene>
    <name evidence="8" type="ORF">RCG21_00325</name>
</gene>
<dbReference type="SUPFAM" id="SSF55785">
    <property type="entry name" value="PYP-like sensor domain (PAS domain)"/>
    <property type="match status" value="1"/>
</dbReference>
<organism evidence="8 9">
    <name type="scientific">Bacillus salipaludis</name>
    <dbReference type="NCBI Taxonomy" id="2547811"/>
    <lineage>
        <taxon>Bacteria</taxon>
        <taxon>Bacillati</taxon>
        <taxon>Bacillota</taxon>
        <taxon>Bacilli</taxon>
        <taxon>Bacillales</taxon>
        <taxon>Bacillaceae</taxon>
        <taxon>Bacillus</taxon>
    </lineage>
</organism>
<dbReference type="InterPro" id="IPR027417">
    <property type="entry name" value="P-loop_NTPase"/>
</dbReference>
<dbReference type="InterPro" id="IPR025662">
    <property type="entry name" value="Sigma_54_int_dom_ATP-bd_1"/>
</dbReference>
<keyword evidence="1" id="KW-0547">Nucleotide-binding</keyword>
<comment type="caution">
    <text evidence="8">The sequence shown here is derived from an EMBL/GenBank/DDBJ whole genome shotgun (WGS) entry which is preliminary data.</text>
</comment>
<dbReference type="InterPro" id="IPR009057">
    <property type="entry name" value="Homeodomain-like_sf"/>
</dbReference>
<evidence type="ECO:0000256" key="5">
    <source>
        <dbReference type="SAM" id="Coils"/>
    </source>
</evidence>
<evidence type="ECO:0000256" key="3">
    <source>
        <dbReference type="ARBA" id="ARBA00022840"/>
    </source>
</evidence>
<reference evidence="8" key="1">
    <citation type="submission" date="2023-08" db="EMBL/GenBank/DDBJ databases">
        <title>Nitrogen cycling bacteria in agricultural field soils.</title>
        <authorList>
            <person name="Jang J."/>
        </authorList>
    </citation>
    <scope>NUCLEOTIDE SEQUENCE</scope>
    <source>
        <strain evidence="8">PS3-36</strain>
    </source>
</reference>
<evidence type="ECO:0000256" key="1">
    <source>
        <dbReference type="ARBA" id="ARBA00022741"/>
    </source>
</evidence>
<dbReference type="PROSITE" id="PS50112">
    <property type="entry name" value="PAS"/>
    <property type="match status" value="1"/>
</dbReference>
<dbReference type="PANTHER" id="PTHR32071">
    <property type="entry name" value="TRANSCRIPTIONAL REGULATORY PROTEIN"/>
    <property type="match status" value="1"/>
</dbReference>
<dbReference type="InterPro" id="IPR030828">
    <property type="entry name" value="HTH_TyrR"/>
</dbReference>
<dbReference type="InterPro" id="IPR000014">
    <property type="entry name" value="PAS"/>
</dbReference>
<dbReference type="RefSeq" id="WP_308912662.1">
    <property type="nucleotide sequence ID" value="NZ_JAVGVR010000001.1"/>
</dbReference>
<dbReference type="Proteomes" id="UP001178888">
    <property type="component" value="Unassembled WGS sequence"/>
</dbReference>
<dbReference type="CDD" id="cd00130">
    <property type="entry name" value="PAS"/>
    <property type="match status" value="1"/>
</dbReference>
<protein>
    <recommendedName>
        <fullName evidence="4">HTH-type transcriptional regulatory protein TyrR</fullName>
    </recommendedName>
</protein>
<feature type="domain" description="Sigma-54 factor interaction" evidence="6">
    <location>
        <begin position="282"/>
        <end position="511"/>
    </location>
</feature>
<dbReference type="PROSITE" id="PS00675">
    <property type="entry name" value="SIGMA54_INTERACT_1"/>
    <property type="match status" value="1"/>
</dbReference>
<evidence type="ECO:0000256" key="2">
    <source>
        <dbReference type="ARBA" id="ARBA00022797"/>
    </source>
</evidence>
<dbReference type="Gene3D" id="1.10.8.60">
    <property type="match status" value="1"/>
</dbReference>
<feature type="coiled-coil region" evidence="5">
    <location>
        <begin position="119"/>
        <end position="153"/>
    </location>
</feature>
<dbReference type="NCBIfam" id="TIGR00229">
    <property type="entry name" value="sensory_box"/>
    <property type="match status" value="1"/>
</dbReference>
<dbReference type="Gene3D" id="1.10.10.60">
    <property type="entry name" value="Homeodomain-like"/>
    <property type="match status" value="1"/>
</dbReference>
<keyword evidence="9" id="KW-1185">Reference proteome</keyword>
<dbReference type="CDD" id="cd00009">
    <property type="entry name" value="AAA"/>
    <property type="match status" value="1"/>
</dbReference>
<dbReference type="FunFam" id="3.40.50.300:FF:000006">
    <property type="entry name" value="DNA-binding transcriptional regulator NtrC"/>
    <property type="match status" value="1"/>
</dbReference>
<keyword evidence="3" id="KW-0067">ATP-binding</keyword>
<dbReference type="InterPro" id="IPR025943">
    <property type="entry name" value="Sigma_54_int_dom_ATP-bd_2"/>
</dbReference>
<dbReference type="AlphaFoldDB" id="A0AA90QUA4"/>
<dbReference type="SMART" id="SM00091">
    <property type="entry name" value="PAS"/>
    <property type="match status" value="1"/>
</dbReference>
<dbReference type="GO" id="GO:0003677">
    <property type="term" value="F:DNA binding"/>
    <property type="evidence" value="ECO:0007669"/>
    <property type="project" value="UniProtKB-KW"/>
</dbReference>
<evidence type="ECO:0000313" key="8">
    <source>
        <dbReference type="EMBL" id="MDQ6594907.1"/>
    </source>
</evidence>
<dbReference type="EMBL" id="JAVGVR010000001">
    <property type="protein sequence ID" value="MDQ6594907.1"/>
    <property type="molecule type" value="Genomic_DNA"/>
</dbReference>
<dbReference type="Pfam" id="PF00158">
    <property type="entry name" value="Sigma54_activat"/>
    <property type="match status" value="1"/>
</dbReference>
<dbReference type="Pfam" id="PF13426">
    <property type="entry name" value="PAS_9"/>
    <property type="match status" value="1"/>
</dbReference>
<dbReference type="Pfam" id="PF18024">
    <property type="entry name" value="HTH_50"/>
    <property type="match status" value="1"/>
</dbReference>
<dbReference type="InterPro" id="IPR002078">
    <property type="entry name" value="Sigma_54_int"/>
</dbReference>
<dbReference type="SUPFAM" id="SSF46689">
    <property type="entry name" value="Homeodomain-like"/>
    <property type="match status" value="1"/>
</dbReference>
<feature type="domain" description="PAS" evidence="7">
    <location>
        <begin position="139"/>
        <end position="191"/>
    </location>
</feature>
<dbReference type="PANTHER" id="PTHR32071:SF57">
    <property type="entry name" value="C4-DICARBOXYLATE TRANSPORT TRANSCRIPTIONAL REGULATORY PROTEIN DCTD"/>
    <property type="match status" value="1"/>
</dbReference>
<dbReference type="InterPro" id="IPR003593">
    <property type="entry name" value="AAA+_ATPase"/>
</dbReference>
<dbReference type="GO" id="GO:0006355">
    <property type="term" value="P:regulation of DNA-templated transcription"/>
    <property type="evidence" value="ECO:0007669"/>
    <property type="project" value="InterPro"/>
</dbReference>
<dbReference type="GO" id="GO:0005524">
    <property type="term" value="F:ATP binding"/>
    <property type="evidence" value="ECO:0007669"/>
    <property type="project" value="UniProtKB-KW"/>
</dbReference>
<name>A0AA90QUA4_9BACI</name>
<dbReference type="Pfam" id="PF25601">
    <property type="entry name" value="AAA_lid_14"/>
    <property type="match status" value="1"/>
</dbReference>
<dbReference type="InterPro" id="IPR035965">
    <property type="entry name" value="PAS-like_dom_sf"/>
</dbReference>
<evidence type="ECO:0000313" key="9">
    <source>
        <dbReference type="Proteomes" id="UP001178888"/>
    </source>
</evidence>
<keyword evidence="2" id="KW-0058">Aromatic hydrocarbons catabolism</keyword>